<evidence type="ECO:0000313" key="2">
    <source>
        <dbReference type="Proteomes" id="UP000287394"/>
    </source>
</evidence>
<dbReference type="EMBL" id="AP025739">
    <property type="protein sequence ID" value="BDI32244.1"/>
    <property type="molecule type" value="Genomic_DNA"/>
</dbReference>
<protein>
    <submittedName>
        <fullName evidence="1">Uncharacterized protein</fullName>
    </submittedName>
</protein>
<dbReference type="Proteomes" id="UP000287394">
    <property type="component" value="Chromosome"/>
</dbReference>
<keyword evidence="2" id="KW-1185">Reference proteome</keyword>
<dbReference type="AlphaFoldDB" id="A0A402CXN4"/>
<dbReference type="KEGG" id="ccot:CCAX7_42950"/>
<gene>
    <name evidence="1" type="ORF">CCAX7_42950</name>
</gene>
<proteinExistence type="predicted"/>
<accession>A0A402CXN4</accession>
<reference evidence="1 2" key="1">
    <citation type="journal article" date="2019" name="Int. J. Syst. Evol. Microbiol.">
        <title>Capsulimonas corticalis gen. nov., sp. nov., an aerobic capsulated bacterium, of a novel bacterial order, Capsulimonadales ord. nov., of the class Armatimonadia of the phylum Armatimonadetes.</title>
        <authorList>
            <person name="Li J."/>
            <person name="Kudo C."/>
            <person name="Tonouchi A."/>
        </authorList>
    </citation>
    <scope>NUCLEOTIDE SEQUENCE [LARGE SCALE GENOMIC DNA]</scope>
    <source>
        <strain evidence="1 2">AX-7</strain>
    </source>
</reference>
<evidence type="ECO:0000313" key="1">
    <source>
        <dbReference type="EMBL" id="BDI32244.1"/>
    </source>
</evidence>
<organism evidence="1 2">
    <name type="scientific">Capsulimonas corticalis</name>
    <dbReference type="NCBI Taxonomy" id="2219043"/>
    <lineage>
        <taxon>Bacteria</taxon>
        <taxon>Bacillati</taxon>
        <taxon>Armatimonadota</taxon>
        <taxon>Armatimonadia</taxon>
        <taxon>Capsulimonadales</taxon>
        <taxon>Capsulimonadaceae</taxon>
        <taxon>Capsulimonas</taxon>
    </lineage>
</organism>
<name>A0A402CXN4_9BACT</name>
<sequence length="131" mass="14123">MAAISRRAELFDFRWTVCYTDLMFQQTLVQLQILLTMAPGLAIWLLVTPSAQPFLVQALSAGSGQVICLTQPMALHREGRGYTVAHGSERSRVATPLICATPVCLQTMAALAGSVCSVTRSISFPQAARAP</sequence>